<protein>
    <submittedName>
        <fullName evidence="6">(2E,6E)-farnesyl diphosphate synthase</fullName>
        <ecNumber evidence="6">2.5.1.10</ecNumber>
    </submittedName>
</protein>
<dbReference type="RefSeq" id="WP_153340948.1">
    <property type="nucleotide sequence ID" value="NZ_WEGI01000004.1"/>
</dbReference>
<dbReference type="CDD" id="cd00685">
    <property type="entry name" value="Trans_IPPS_HT"/>
    <property type="match status" value="1"/>
</dbReference>
<dbReference type="PANTHER" id="PTHR12001">
    <property type="entry name" value="GERANYLGERANYL PYROPHOSPHATE SYNTHASE"/>
    <property type="match status" value="1"/>
</dbReference>
<keyword evidence="2" id="KW-0479">Metal-binding</keyword>
<dbReference type="OrthoDB" id="4497239at2"/>
<organism evidence="6 7">
    <name type="scientific">Nocardia aurantia</name>
    <dbReference type="NCBI Taxonomy" id="2585199"/>
    <lineage>
        <taxon>Bacteria</taxon>
        <taxon>Bacillati</taxon>
        <taxon>Actinomycetota</taxon>
        <taxon>Actinomycetes</taxon>
        <taxon>Mycobacteriales</taxon>
        <taxon>Nocardiaceae</taxon>
        <taxon>Nocardia</taxon>
    </lineage>
</organism>
<dbReference type="GO" id="GO:0046872">
    <property type="term" value="F:metal ion binding"/>
    <property type="evidence" value="ECO:0007669"/>
    <property type="project" value="UniProtKB-KW"/>
</dbReference>
<dbReference type="PROSITE" id="PS00723">
    <property type="entry name" value="POLYPRENYL_SYNTHASE_1"/>
    <property type="match status" value="1"/>
</dbReference>
<evidence type="ECO:0000256" key="3">
    <source>
        <dbReference type="ARBA" id="ARBA00022842"/>
    </source>
</evidence>
<dbReference type="SUPFAM" id="SSF48576">
    <property type="entry name" value="Terpenoid synthases"/>
    <property type="match status" value="1"/>
</dbReference>
<dbReference type="InterPro" id="IPR000092">
    <property type="entry name" value="Polyprenyl_synt"/>
</dbReference>
<keyword evidence="7" id="KW-1185">Reference proteome</keyword>
<keyword evidence="4 6" id="KW-0808">Transferase</keyword>
<proteinExistence type="inferred from homology"/>
<dbReference type="InterPro" id="IPR008949">
    <property type="entry name" value="Isoprenoid_synthase_dom_sf"/>
</dbReference>
<dbReference type="GO" id="GO:0004337">
    <property type="term" value="F:(2E,6E)-farnesyl diphosphate synthase activity"/>
    <property type="evidence" value="ECO:0007669"/>
    <property type="project" value="UniProtKB-EC"/>
</dbReference>
<evidence type="ECO:0000256" key="2">
    <source>
        <dbReference type="ARBA" id="ARBA00022723"/>
    </source>
</evidence>
<gene>
    <name evidence="6" type="ORF">NRB56_21860</name>
</gene>
<evidence type="ECO:0000256" key="5">
    <source>
        <dbReference type="SAM" id="MobiDB-lite"/>
    </source>
</evidence>
<dbReference type="GO" id="GO:0008299">
    <property type="term" value="P:isoprenoid biosynthetic process"/>
    <property type="evidence" value="ECO:0007669"/>
    <property type="project" value="InterPro"/>
</dbReference>
<accession>A0A7K0DLH0</accession>
<feature type="region of interest" description="Disordered" evidence="5">
    <location>
        <begin position="1"/>
        <end position="25"/>
    </location>
</feature>
<reference evidence="6 7" key="1">
    <citation type="submission" date="2019-10" db="EMBL/GenBank/DDBJ databases">
        <title>Nocardia macrotermitis sp. nov. and Nocardia aurantia sp. nov., isolated from the gut of fungus growing-termite Macrotermes natalensis.</title>
        <authorList>
            <person name="Benndorf R."/>
            <person name="Schwitalla J."/>
            <person name="Martin K."/>
            <person name="De Beer W."/>
            <person name="Kaster A.-K."/>
            <person name="Vollmers J."/>
            <person name="Poulsen M."/>
            <person name="Beemelmanns C."/>
        </authorList>
    </citation>
    <scope>NUCLEOTIDE SEQUENCE [LARGE SCALE GENOMIC DNA]</scope>
    <source>
        <strain evidence="6 7">RB56</strain>
    </source>
</reference>
<dbReference type="SFLD" id="SFLDG01017">
    <property type="entry name" value="Polyprenyl_Transferase_Like"/>
    <property type="match status" value="1"/>
</dbReference>
<sequence>MSAATADADFGASVPPGPGARRGSSAQARLILNRAQFLTKPLLRTAIDSLPGELRLMSGYHLGLWDEHGAETATGSGKGMRPALVFAATTAAGGSTESAVHAATAIELVHNFTLIHDDVMDRDALRRGRPTVWRVWGVDNAILVGDAMHGLAVRTLAEAPIPSPHSVVRLTDSVIELCLGQQRDCAFETRQHITLDDCLATVQQKTSSLLGCACVLGALAAGAAPAAVETMNRFGRELGIAFQLVDDLLGIWGDPARTGKPVGNDLIRRKRSLPVVATLTSGTPAGHELESLYRENHPLAPAEVARATELIVQAGGKQWAATQSQRYLHSAIAPLLDRPAAADLLHLADAVVHRDH</sequence>
<dbReference type="Pfam" id="PF00348">
    <property type="entry name" value="polyprenyl_synt"/>
    <property type="match status" value="1"/>
</dbReference>
<evidence type="ECO:0000256" key="1">
    <source>
        <dbReference type="ARBA" id="ARBA00005128"/>
    </source>
</evidence>
<dbReference type="Gene3D" id="1.10.600.10">
    <property type="entry name" value="Farnesyl Diphosphate Synthase"/>
    <property type="match status" value="1"/>
</dbReference>
<keyword evidence="3" id="KW-0460">Magnesium</keyword>
<dbReference type="AlphaFoldDB" id="A0A7K0DLH0"/>
<evidence type="ECO:0000313" key="6">
    <source>
        <dbReference type="EMBL" id="MQY26615.1"/>
    </source>
</evidence>
<dbReference type="EMBL" id="WEGI01000004">
    <property type="protein sequence ID" value="MQY26615.1"/>
    <property type="molecule type" value="Genomic_DNA"/>
</dbReference>
<comment type="similarity">
    <text evidence="4">Belongs to the FPP/GGPP synthase family.</text>
</comment>
<comment type="caution">
    <text evidence="6">The sequence shown here is derived from an EMBL/GenBank/DDBJ whole genome shotgun (WGS) entry which is preliminary data.</text>
</comment>
<comment type="pathway">
    <text evidence="1">Isoprenoid biosynthesis.</text>
</comment>
<name>A0A7K0DLH0_9NOCA</name>
<dbReference type="PROSITE" id="PS00444">
    <property type="entry name" value="POLYPRENYL_SYNTHASE_2"/>
    <property type="match status" value="1"/>
</dbReference>
<dbReference type="Proteomes" id="UP000431401">
    <property type="component" value="Unassembled WGS sequence"/>
</dbReference>
<evidence type="ECO:0000313" key="7">
    <source>
        <dbReference type="Proteomes" id="UP000431401"/>
    </source>
</evidence>
<dbReference type="PANTHER" id="PTHR12001:SF86">
    <property type="entry name" value="GERANYLGERANYL DIPHOSPHATE SYNTHASE"/>
    <property type="match status" value="1"/>
</dbReference>
<evidence type="ECO:0000256" key="4">
    <source>
        <dbReference type="RuleBase" id="RU004466"/>
    </source>
</evidence>
<dbReference type="InterPro" id="IPR033749">
    <property type="entry name" value="Polyprenyl_synt_CS"/>
</dbReference>
<dbReference type="SFLD" id="SFLDS00005">
    <property type="entry name" value="Isoprenoid_Synthase_Type_I"/>
    <property type="match status" value="1"/>
</dbReference>
<dbReference type="EC" id="2.5.1.10" evidence="6"/>